<dbReference type="SUPFAM" id="SSF88659">
    <property type="entry name" value="Sigma3 and sigma4 domains of RNA polymerase sigma factors"/>
    <property type="match status" value="1"/>
</dbReference>
<keyword evidence="3" id="KW-0731">Sigma factor</keyword>
<keyword evidence="9" id="KW-1185">Reference proteome</keyword>
<keyword evidence="2" id="KW-0805">Transcription regulation</keyword>
<dbReference type="GO" id="GO:0003677">
    <property type="term" value="F:DNA binding"/>
    <property type="evidence" value="ECO:0007669"/>
    <property type="project" value="InterPro"/>
</dbReference>
<sequence length="350" mass="38131">MPLGTELDLSDLRSALTDLRNRTGLRSAGLGLGLRCLAGRHGGSALPWSRSAGGAHAAPSGAHALPDLPAQPDTEAPAPEPEPHPADPRRPARPSSRALRNPAPRRPADDDETTGSTTVVGHPPVHGHAAGNAPPGHVPAPTRGHRGRAPDRDTERDTDRPSDDGEDVWRLVRLAQAGDTEAFARIYDRYFDTVYRYISYRIGSRSVAEDLTSEVWLRALRRIGSVTWQGRDLGAWLVTIARNLIADHYKSARARLEVTTADMRDADDEDHGPEGRPEAEVLARLDNATLLEAVRRLNPEQQECITLRFLQGLSVTETAQIMGKNDGAIKALQYRAVRTLGRLLPEGFTL</sequence>
<dbReference type="EMBL" id="VIRS01000054">
    <property type="protein sequence ID" value="TQS39865.1"/>
    <property type="molecule type" value="Genomic_DNA"/>
</dbReference>
<proteinExistence type="inferred from homology"/>
<comment type="caution">
    <text evidence="8">The sequence shown here is derived from an EMBL/GenBank/DDBJ whole genome shotgun (WGS) entry which is preliminary data.</text>
</comment>
<evidence type="ECO:0000256" key="2">
    <source>
        <dbReference type="ARBA" id="ARBA00023015"/>
    </source>
</evidence>
<feature type="compositionally biased region" description="Low complexity" evidence="5">
    <location>
        <begin position="93"/>
        <end position="102"/>
    </location>
</feature>
<feature type="domain" description="RNA polymerase sigma-70 region 2" evidence="6">
    <location>
        <begin position="186"/>
        <end position="253"/>
    </location>
</feature>
<dbReference type="Pfam" id="PF08281">
    <property type="entry name" value="Sigma70_r4_2"/>
    <property type="match status" value="1"/>
</dbReference>
<dbReference type="NCBIfam" id="TIGR02937">
    <property type="entry name" value="sigma70-ECF"/>
    <property type="match status" value="1"/>
</dbReference>
<reference evidence="8 9" key="1">
    <citation type="submission" date="2019-07" db="EMBL/GenBank/DDBJ databases">
        <title>Cryptosporangium phraense sp. nov., isolated from plant litter.</title>
        <authorList>
            <person name="Suriyachadkun C."/>
        </authorList>
    </citation>
    <scope>NUCLEOTIDE SEQUENCE [LARGE SCALE GENOMIC DNA]</scope>
    <source>
        <strain evidence="8 9">A-T 5661</strain>
    </source>
</reference>
<dbReference type="InterPro" id="IPR013325">
    <property type="entry name" value="RNA_pol_sigma_r2"/>
</dbReference>
<evidence type="ECO:0000259" key="7">
    <source>
        <dbReference type="Pfam" id="PF08281"/>
    </source>
</evidence>
<evidence type="ECO:0000313" key="8">
    <source>
        <dbReference type="EMBL" id="TQS39865.1"/>
    </source>
</evidence>
<dbReference type="Gene3D" id="1.10.10.10">
    <property type="entry name" value="Winged helix-like DNA-binding domain superfamily/Winged helix DNA-binding domain"/>
    <property type="match status" value="1"/>
</dbReference>
<dbReference type="InterPro" id="IPR039425">
    <property type="entry name" value="RNA_pol_sigma-70-like"/>
</dbReference>
<dbReference type="InterPro" id="IPR013249">
    <property type="entry name" value="RNA_pol_sigma70_r4_t2"/>
</dbReference>
<dbReference type="PANTHER" id="PTHR43133">
    <property type="entry name" value="RNA POLYMERASE ECF-TYPE SIGMA FACTO"/>
    <property type="match status" value="1"/>
</dbReference>
<feature type="domain" description="RNA polymerase sigma factor 70 region 4 type 2" evidence="7">
    <location>
        <begin position="290"/>
        <end position="340"/>
    </location>
</feature>
<accession>A0A545AGS5</accession>
<dbReference type="AlphaFoldDB" id="A0A545AGS5"/>
<gene>
    <name evidence="8" type="ORF">FL583_37830</name>
</gene>
<dbReference type="InterPro" id="IPR013324">
    <property type="entry name" value="RNA_pol_sigma_r3/r4-like"/>
</dbReference>
<evidence type="ECO:0000313" key="9">
    <source>
        <dbReference type="Proteomes" id="UP000317982"/>
    </source>
</evidence>
<evidence type="ECO:0000256" key="4">
    <source>
        <dbReference type="ARBA" id="ARBA00023163"/>
    </source>
</evidence>
<keyword evidence="4" id="KW-0804">Transcription</keyword>
<evidence type="ECO:0000259" key="6">
    <source>
        <dbReference type="Pfam" id="PF04542"/>
    </source>
</evidence>
<feature type="compositionally biased region" description="Basic and acidic residues" evidence="5">
    <location>
        <begin position="148"/>
        <end position="165"/>
    </location>
</feature>
<evidence type="ECO:0000256" key="3">
    <source>
        <dbReference type="ARBA" id="ARBA00023082"/>
    </source>
</evidence>
<dbReference type="GO" id="GO:0006352">
    <property type="term" value="P:DNA-templated transcription initiation"/>
    <property type="evidence" value="ECO:0007669"/>
    <property type="project" value="InterPro"/>
</dbReference>
<evidence type="ECO:0000256" key="5">
    <source>
        <dbReference type="SAM" id="MobiDB-lite"/>
    </source>
</evidence>
<dbReference type="NCBIfam" id="TIGR02952">
    <property type="entry name" value="Sig70_famx2"/>
    <property type="match status" value="1"/>
</dbReference>
<dbReference type="Gene3D" id="1.10.1740.10">
    <property type="match status" value="1"/>
</dbReference>
<dbReference type="InterPro" id="IPR014284">
    <property type="entry name" value="RNA_pol_sigma-70_dom"/>
</dbReference>
<dbReference type="GO" id="GO:0016987">
    <property type="term" value="F:sigma factor activity"/>
    <property type="evidence" value="ECO:0007669"/>
    <property type="project" value="UniProtKB-KW"/>
</dbReference>
<dbReference type="PANTHER" id="PTHR43133:SF57">
    <property type="entry name" value="RNA POLYMERASE SIGMA-70 FACTOR"/>
    <property type="match status" value="1"/>
</dbReference>
<dbReference type="InParanoid" id="A0A545AGS5"/>
<dbReference type="Pfam" id="PF04542">
    <property type="entry name" value="Sigma70_r2"/>
    <property type="match status" value="1"/>
</dbReference>
<organism evidence="8 9">
    <name type="scientific">Cryptosporangium phraense</name>
    <dbReference type="NCBI Taxonomy" id="2593070"/>
    <lineage>
        <taxon>Bacteria</taxon>
        <taxon>Bacillati</taxon>
        <taxon>Actinomycetota</taxon>
        <taxon>Actinomycetes</taxon>
        <taxon>Cryptosporangiales</taxon>
        <taxon>Cryptosporangiaceae</taxon>
        <taxon>Cryptosporangium</taxon>
    </lineage>
</organism>
<dbReference type="InterPro" id="IPR036388">
    <property type="entry name" value="WH-like_DNA-bd_sf"/>
</dbReference>
<dbReference type="CDD" id="cd06171">
    <property type="entry name" value="Sigma70_r4"/>
    <property type="match status" value="1"/>
</dbReference>
<protein>
    <submittedName>
        <fullName evidence="8">Sigma-70 family RNA polymerase sigma factor</fullName>
    </submittedName>
</protein>
<dbReference type="OrthoDB" id="261230at2"/>
<feature type="compositionally biased region" description="Basic and acidic residues" evidence="5">
    <location>
        <begin position="81"/>
        <end position="90"/>
    </location>
</feature>
<dbReference type="SUPFAM" id="SSF88946">
    <property type="entry name" value="Sigma2 domain of RNA polymerase sigma factors"/>
    <property type="match status" value="1"/>
</dbReference>
<feature type="compositionally biased region" description="Low complexity" evidence="5">
    <location>
        <begin position="51"/>
        <end position="77"/>
    </location>
</feature>
<name>A0A545AGS5_9ACTN</name>
<feature type="region of interest" description="Disordered" evidence="5">
    <location>
        <begin position="49"/>
        <end position="165"/>
    </location>
</feature>
<dbReference type="Proteomes" id="UP000317982">
    <property type="component" value="Unassembled WGS sequence"/>
</dbReference>
<dbReference type="InterPro" id="IPR014298">
    <property type="entry name" value="BldN-like"/>
</dbReference>
<comment type="similarity">
    <text evidence="1">Belongs to the sigma-70 factor family. ECF subfamily.</text>
</comment>
<evidence type="ECO:0000256" key="1">
    <source>
        <dbReference type="ARBA" id="ARBA00010641"/>
    </source>
</evidence>
<dbReference type="InterPro" id="IPR007627">
    <property type="entry name" value="RNA_pol_sigma70_r2"/>
</dbReference>